<protein>
    <submittedName>
        <fullName evidence="1">Uncharacterized protein</fullName>
    </submittedName>
</protein>
<keyword evidence="2" id="KW-1185">Reference proteome</keyword>
<accession>A0ABT7VBI1</accession>
<proteinExistence type="predicted"/>
<comment type="caution">
    <text evidence="1">The sequence shown here is derived from an EMBL/GenBank/DDBJ whole genome shotgun (WGS) entry which is preliminary data.</text>
</comment>
<reference evidence="1 2" key="2">
    <citation type="submission" date="2023-06" db="EMBL/GenBank/DDBJ databases">
        <authorList>
            <person name="Zeman M."/>
            <person name="Kubasova T."/>
            <person name="Jahodarova E."/>
            <person name="Nykrynova M."/>
            <person name="Rychlik I."/>
        </authorList>
    </citation>
    <scope>NUCLEOTIDE SEQUENCE [LARGE SCALE GENOMIC DNA]</scope>
    <source>
        <strain evidence="1 2">154_Feed</strain>
    </source>
</reference>
<dbReference type="EMBL" id="JAUDDZ010000009">
    <property type="protein sequence ID" value="MDM8275234.1"/>
    <property type="molecule type" value="Genomic_DNA"/>
</dbReference>
<dbReference type="RefSeq" id="WP_289545252.1">
    <property type="nucleotide sequence ID" value="NZ_JAUDDZ010000009.1"/>
</dbReference>
<dbReference type="Proteomes" id="UP001529421">
    <property type="component" value="Unassembled WGS sequence"/>
</dbReference>
<organism evidence="1 2">
    <name type="scientific">Enorma phocaeensis</name>
    <dbReference type="NCBI Taxonomy" id="1871019"/>
    <lineage>
        <taxon>Bacteria</taxon>
        <taxon>Bacillati</taxon>
        <taxon>Actinomycetota</taxon>
        <taxon>Coriobacteriia</taxon>
        <taxon>Coriobacteriales</taxon>
        <taxon>Coriobacteriaceae</taxon>
        <taxon>Enorma</taxon>
    </lineage>
</organism>
<sequence length="150" mass="15841">MSHDASNTNAVSPQLDGMVCDLIGAMLDSLAAGEDPGVVTCLEDASSTRVEVAFTDDGEEACLEAARTYIKRSKKGIPAENVGPAARYAVAYAGCVQDEDGAYADALLVSFYERGLATGYSAYVLYDGFGDEDQFVWSDPQPAGEEPPLL</sequence>
<gene>
    <name evidence="1" type="ORF">QUW28_06975</name>
</gene>
<name>A0ABT7VBI1_9ACTN</name>
<evidence type="ECO:0000313" key="1">
    <source>
        <dbReference type="EMBL" id="MDM8275234.1"/>
    </source>
</evidence>
<evidence type="ECO:0000313" key="2">
    <source>
        <dbReference type="Proteomes" id="UP001529421"/>
    </source>
</evidence>
<reference evidence="2" key="1">
    <citation type="submission" date="2023-06" db="EMBL/GenBank/DDBJ databases">
        <title>Identification and characterization of horizontal gene transfer across gut microbiota members of farm animals based on homology search.</title>
        <authorList>
            <person name="Zeman M."/>
            <person name="Kubasova T."/>
            <person name="Jahodarova E."/>
            <person name="Nykrynova M."/>
            <person name="Rychlik I."/>
        </authorList>
    </citation>
    <scope>NUCLEOTIDE SEQUENCE [LARGE SCALE GENOMIC DNA]</scope>
    <source>
        <strain evidence="2">154_Feed</strain>
    </source>
</reference>